<dbReference type="SUPFAM" id="SSF52821">
    <property type="entry name" value="Rhodanese/Cell cycle control phosphatase"/>
    <property type="match status" value="1"/>
</dbReference>
<dbReference type="STRING" id="1305675.BFG57_15165"/>
<dbReference type="Proteomes" id="UP000095209">
    <property type="component" value="Unassembled WGS sequence"/>
</dbReference>
<feature type="domain" description="Rhodanese" evidence="1">
    <location>
        <begin position="15"/>
        <end position="99"/>
    </location>
</feature>
<name>A0A1E5LEP7_9BACI</name>
<evidence type="ECO:0000259" key="1">
    <source>
        <dbReference type="PROSITE" id="PS50206"/>
    </source>
</evidence>
<organism evidence="2 3">
    <name type="scientific">Bacillus solimangrovi</name>
    <dbReference type="NCBI Taxonomy" id="1305675"/>
    <lineage>
        <taxon>Bacteria</taxon>
        <taxon>Bacillati</taxon>
        <taxon>Bacillota</taxon>
        <taxon>Bacilli</taxon>
        <taxon>Bacillales</taxon>
        <taxon>Bacillaceae</taxon>
        <taxon>Bacillus</taxon>
    </lineage>
</organism>
<dbReference type="GO" id="GO:0016740">
    <property type="term" value="F:transferase activity"/>
    <property type="evidence" value="ECO:0007669"/>
    <property type="project" value="UniProtKB-KW"/>
</dbReference>
<accession>A0A1E5LEP7</accession>
<dbReference type="InterPro" id="IPR050229">
    <property type="entry name" value="GlpE_sulfurtransferase"/>
</dbReference>
<reference evidence="2 3" key="1">
    <citation type="submission" date="2016-08" db="EMBL/GenBank/DDBJ databases">
        <title>Genome of Bacillus solimangrovi GH2-4.</title>
        <authorList>
            <person name="Lim S."/>
            <person name="Kim B.-C."/>
        </authorList>
    </citation>
    <scope>NUCLEOTIDE SEQUENCE [LARGE SCALE GENOMIC DNA]</scope>
    <source>
        <strain evidence="2 3">GH2-4</strain>
    </source>
</reference>
<protein>
    <submittedName>
        <fullName evidence="2">Sulfurtransferase</fullName>
    </submittedName>
</protein>
<dbReference type="PROSITE" id="PS50206">
    <property type="entry name" value="RHODANESE_3"/>
    <property type="match status" value="1"/>
</dbReference>
<dbReference type="Gene3D" id="3.40.250.10">
    <property type="entry name" value="Rhodanese-like domain"/>
    <property type="match status" value="1"/>
</dbReference>
<dbReference type="PANTHER" id="PTHR43031">
    <property type="entry name" value="FAD-DEPENDENT OXIDOREDUCTASE"/>
    <property type="match status" value="1"/>
</dbReference>
<gene>
    <name evidence="2" type="ORF">BFG57_15165</name>
</gene>
<keyword evidence="3" id="KW-1185">Reference proteome</keyword>
<dbReference type="InterPro" id="IPR001763">
    <property type="entry name" value="Rhodanese-like_dom"/>
</dbReference>
<dbReference type="EMBL" id="MJEH01000025">
    <property type="protein sequence ID" value="OEH92550.1"/>
    <property type="molecule type" value="Genomic_DNA"/>
</dbReference>
<dbReference type="AlphaFoldDB" id="A0A1E5LEP7"/>
<keyword evidence="2" id="KW-0808">Transferase</keyword>
<dbReference type="OrthoDB" id="9800872at2"/>
<dbReference type="InterPro" id="IPR036873">
    <property type="entry name" value="Rhodanese-like_dom_sf"/>
</dbReference>
<dbReference type="Pfam" id="PF00581">
    <property type="entry name" value="Rhodanese"/>
    <property type="match status" value="1"/>
</dbReference>
<sequence length="99" mass="11123">MREMTTMEVLQLLNNGEKVSIIDVREYEEVQMGKIPEAKNIPLGELARRKDELEKNEQAHIIVCQSGNRSKAATGLLENMGYKAINMVGGMNNWKGSTE</sequence>
<dbReference type="CDD" id="cd00158">
    <property type="entry name" value="RHOD"/>
    <property type="match status" value="1"/>
</dbReference>
<dbReference type="PANTHER" id="PTHR43031:SF17">
    <property type="entry name" value="SULFURTRANSFERASE YTWF-RELATED"/>
    <property type="match status" value="1"/>
</dbReference>
<evidence type="ECO:0000313" key="3">
    <source>
        <dbReference type="Proteomes" id="UP000095209"/>
    </source>
</evidence>
<comment type="caution">
    <text evidence="2">The sequence shown here is derived from an EMBL/GenBank/DDBJ whole genome shotgun (WGS) entry which is preliminary data.</text>
</comment>
<dbReference type="RefSeq" id="WP_069717404.1">
    <property type="nucleotide sequence ID" value="NZ_MJEH01000025.1"/>
</dbReference>
<proteinExistence type="predicted"/>
<evidence type="ECO:0000313" key="2">
    <source>
        <dbReference type="EMBL" id="OEH92550.1"/>
    </source>
</evidence>
<dbReference type="SMART" id="SM00450">
    <property type="entry name" value="RHOD"/>
    <property type="match status" value="1"/>
</dbReference>